<keyword evidence="4" id="KW-1185">Reference proteome</keyword>
<feature type="region of interest" description="Disordered" evidence="1">
    <location>
        <begin position="247"/>
        <end position="287"/>
    </location>
</feature>
<evidence type="ECO:0000313" key="3">
    <source>
        <dbReference type="EMBL" id="KAL3511876.1"/>
    </source>
</evidence>
<dbReference type="Proteomes" id="UP001630127">
    <property type="component" value="Unassembled WGS sequence"/>
</dbReference>
<accession>A0ABD2YY25</accession>
<name>A0ABD2YY25_9GENT</name>
<feature type="transmembrane region" description="Helical" evidence="2">
    <location>
        <begin position="137"/>
        <end position="155"/>
    </location>
</feature>
<organism evidence="3 4">
    <name type="scientific">Cinchona calisaya</name>
    <dbReference type="NCBI Taxonomy" id="153742"/>
    <lineage>
        <taxon>Eukaryota</taxon>
        <taxon>Viridiplantae</taxon>
        <taxon>Streptophyta</taxon>
        <taxon>Embryophyta</taxon>
        <taxon>Tracheophyta</taxon>
        <taxon>Spermatophyta</taxon>
        <taxon>Magnoliopsida</taxon>
        <taxon>eudicotyledons</taxon>
        <taxon>Gunneridae</taxon>
        <taxon>Pentapetalae</taxon>
        <taxon>asterids</taxon>
        <taxon>lamiids</taxon>
        <taxon>Gentianales</taxon>
        <taxon>Rubiaceae</taxon>
        <taxon>Cinchonoideae</taxon>
        <taxon>Cinchoneae</taxon>
        <taxon>Cinchona</taxon>
    </lineage>
</organism>
<feature type="transmembrane region" description="Helical" evidence="2">
    <location>
        <begin position="83"/>
        <end position="104"/>
    </location>
</feature>
<keyword evidence="2" id="KW-0472">Membrane</keyword>
<comment type="caution">
    <text evidence="3">The sequence shown here is derived from an EMBL/GenBank/DDBJ whole genome shotgun (WGS) entry which is preliminary data.</text>
</comment>
<feature type="compositionally biased region" description="Polar residues" evidence="1">
    <location>
        <begin position="247"/>
        <end position="282"/>
    </location>
</feature>
<gene>
    <name evidence="3" type="ORF">ACH5RR_024593</name>
</gene>
<feature type="transmembrane region" description="Helical" evidence="2">
    <location>
        <begin position="54"/>
        <end position="77"/>
    </location>
</feature>
<dbReference type="AlphaFoldDB" id="A0ABD2YY25"/>
<evidence type="ECO:0000313" key="4">
    <source>
        <dbReference type="Proteomes" id="UP001630127"/>
    </source>
</evidence>
<sequence>MAEAAAIAAELESIINRMRIGENILAVHIRKLSEVHRKISNVSSSKGGAPAGRFALLVFLFSVIAQIFASALINSAFFIKRPVALAIINTVLAFFFLMSFILIWTNAKNLLEVKNSFKASWGKLSTDVQIYRNFTKVVAYLVMLVLRLLSLVFLSRHHVPIITDLSCVMCLCDFWNMARDRRLKILHTLDSEGHSEEHTASEGGHTASEGAEQTAFDATNARHSNTSSSAMDGATLIGQNAVDTSTVKYSDDTGSPQGATLSSSPTVDTTTFGQGEANSSPPNGKAEAHYVVINGS</sequence>
<dbReference type="EMBL" id="JBJUIK010000011">
    <property type="protein sequence ID" value="KAL3511876.1"/>
    <property type="molecule type" value="Genomic_DNA"/>
</dbReference>
<reference evidence="3 4" key="1">
    <citation type="submission" date="2024-11" db="EMBL/GenBank/DDBJ databases">
        <title>A near-complete genome assembly of Cinchona calisaya.</title>
        <authorList>
            <person name="Lian D.C."/>
            <person name="Zhao X.W."/>
            <person name="Wei L."/>
        </authorList>
    </citation>
    <scope>NUCLEOTIDE SEQUENCE [LARGE SCALE GENOMIC DNA]</scope>
    <source>
        <tissue evidence="3">Nenye</tissue>
    </source>
</reference>
<evidence type="ECO:0000256" key="2">
    <source>
        <dbReference type="SAM" id="Phobius"/>
    </source>
</evidence>
<evidence type="ECO:0000256" key="1">
    <source>
        <dbReference type="SAM" id="MobiDB-lite"/>
    </source>
</evidence>
<keyword evidence="2" id="KW-1133">Transmembrane helix</keyword>
<proteinExistence type="predicted"/>
<protein>
    <submittedName>
        <fullName evidence="3">Uncharacterized protein</fullName>
    </submittedName>
</protein>
<keyword evidence="2" id="KW-0812">Transmembrane</keyword>